<reference evidence="1 2" key="1">
    <citation type="journal article" date="2013" name="PLoS Genet.">
        <title>The genome and development-dependent transcriptomes of Pyronema confluens: a window into fungal evolution.</title>
        <authorList>
            <person name="Traeger S."/>
            <person name="Altegoer F."/>
            <person name="Freitag M."/>
            <person name="Gabaldon T."/>
            <person name="Kempken F."/>
            <person name="Kumar A."/>
            <person name="Marcet-Houben M."/>
            <person name="Poggeler S."/>
            <person name="Stajich J.E."/>
            <person name="Nowrousian M."/>
        </authorList>
    </citation>
    <scope>NUCLEOTIDE SEQUENCE [LARGE SCALE GENOMIC DNA]</scope>
    <source>
        <strain evidence="2">CBS 100304</strain>
        <tissue evidence="1">Vegetative mycelium</tissue>
    </source>
</reference>
<evidence type="ECO:0000313" key="1">
    <source>
        <dbReference type="EMBL" id="CCX34432.1"/>
    </source>
</evidence>
<protein>
    <submittedName>
        <fullName evidence="1">Uncharacterized protein</fullName>
    </submittedName>
</protein>
<sequence>MCHFRFIIYTICGCTKKRVIERCSRGDGAGDCDHPNRRSETVWVDEEPCEDHRPNTN</sequence>
<dbReference type="EMBL" id="HF936538">
    <property type="protein sequence ID" value="CCX34432.1"/>
    <property type="molecule type" value="Genomic_DNA"/>
</dbReference>
<organism evidence="1 2">
    <name type="scientific">Pyronema omphalodes (strain CBS 100304)</name>
    <name type="common">Pyronema confluens</name>
    <dbReference type="NCBI Taxonomy" id="1076935"/>
    <lineage>
        <taxon>Eukaryota</taxon>
        <taxon>Fungi</taxon>
        <taxon>Dikarya</taxon>
        <taxon>Ascomycota</taxon>
        <taxon>Pezizomycotina</taxon>
        <taxon>Pezizomycetes</taxon>
        <taxon>Pezizales</taxon>
        <taxon>Pyronemataceae</taxon>
        <taxon>Pyronema</taxon>
    </lineage>
</organism>
<keyword evidence="2" id="KW-1185">Reference proteome</keyword>
<dbReference type="AlphaFoldDB" id="U4LVB5"/>
<dbReference type="Proteomes" id="UP000018144">
    <property type="component" value="Unassembled WGS sequence"/>
</dbReference>
<gene>
    <name evidence="1" type="ORF">PCON_03696</name>
</gene>
<evidence type="ECO:0000313" key="2">
    <source>
        <dbReference type="Proteomes" id="UP000018144"/>
    </source>
</evidence>
<proteinExistence type="predicted"/>
<accession>U4LVB5</accession>
<name>U4LVB5_PYROM</name>